<keyword evidence="5" id="KW-1185">Reference proteome</keyword>
<dbReference type="AlphaFoldDB" id="A0A2T1FZG2"/>
<evidence type="ECO:0000256" key="2">
    <source>
        <dbReference type="ARBA" id="ARBA00000751"/>
    </source>
</evidence>
<reference evidence="4 5" key="1">
    <citation type="submission" date="2018-03" db="EMBL/GenBank/DDBJ databases">
        <title>The ancient ancestry and fast evolution of plastids.</title>
        <authorList>
            <person name="Moore K.R."/>
            <person name="Magnabosco C."/>
            <person name="Momper L."/>
            <person name="Gold D.A."/>
            <person name="Bosak T."/>
            <person name="Fournier G.P."/>
        </authorList>
    </citation>
    <scope>NUCLEOTIDE SEQUENCE [LARGE SCALE GENOMIC DNA]</scope>
    <source>
        <strain evidence="4 5">CCALA 037</strain>
    </source>
</reference>
<accession>A0A2T1FZG2</accession>
<dbReference type="InterPro" id="IPR037238">
    <property type="entry name" value="YbiA-like_sf"/>
</dbReference>
<comment type="catalytic activity">
    <reaction evidence="1">
        <text>5-amino-6-(5-phospho-D-ribosylamino)uracil + H2O = 5,6-diaminouracil + D-ribose 5-phosphate</text>
        <dbReference type="Rhea" id="RHEA:55020"/>
        <dbReference type="ChEBI" id="CHEBI:15377"/>
        <dbReference type="ChEBI" id="CHEBI:46252"/>
        <dbReference type="ChEBI" id="CHEBI:58453"/>
        <dbReference type="ChEBI" id="CHEBI:78346"/>
    </reaction>
</comment>
<protein>
    <submittedName>
        <fullName evidence="4">Swarming motility protein ybiA</fullName>
    </submittedName>
</protein>
<feature type="domain" description="NADAR" evidence="3">
    <location>
        <begin position="4"/>
        <end position="153"/>
    </location>
</feature>
<dbReference type="InterPro" id="IPR012816">
    <property type="entry name" value="NADAR"/>
</dbReference>
<comment type="catalytic activity">
    <reaction evidence="2">
        <text>2,5-diamino-6-hydroxy-4-(5-phosphoribosylamino)-pyrimidine + H2O = 2,5,6-triamino-4-hydroxypyrimidine + D-ribose 5-phosphate</text>
        <dbReference type="Rhea" id="RHEA:23436"/>
        <dbReference type="ChEBI" id="CHEBI:15377"/>
        <dbReference type="ChEBI" id="CHEBI:58614"/>
        <dbReference type="ChEBI" id="CHEBI:78346"/>
        <dbReference type="ChEBI" id="CHEBI:137796"/>
    </reaction>
</comment>
<evidence type="ECO:0000259" key="3">
    <source>
        <dbReference type="Pfam" id="PF08719"/>
    </source>
</evidence>
<sequence>MRIYFYKVNEPYGCFSNFSPHSILMPRDTAKELVSQHWATVEHYYQAHKFCGTQFEYLMTQIQAAPTPELAAKIGRSCQDYYHPDWDLRKCEIMYRAVWQKFSCHLDIQQVLLATLDAEIIEDSPVDSFWGCGIDRTGQNQLGQILMRVRADLQARIG</sequence>
<comment type="caution">
    <text evidence="4">The sequence shown here is derived from an EMBL/GenBank/DDBJ whole genome shotgun (WGS) entry which is preliminary data.</text>
</comment>
<gene>
    <name evidence="4" type="ORF">C7B77_22930</name>
</gene>
<dbReference type="Pfam" id="PF08719">
    <property type="entry name" value="NADAR"/>
    <property type="match status" value="1"/>
</dbReference>
<dbReference type="Gene3D" id="1.10.357.40">
    <property type="entry name" value="YbiA-like"/>
    <property type="match status" value="1"/>
</dbReference>
<evidence type="ECO:0000313" key="4">
    <source>
        <dbReference type="EMBL" id="PSB50306.1"/>
    </source>
</evidence>
<name>A0A2T1FZG2_9CYAN</name>
<evidence type="ECO:0000313" key="5">
    <source>
        <dbReference type="Proteomes" id="UP000238937"/>
    </source>
</evidence>
<dbReference type="OrthoDB" id="67297at2"/>
<dbReference type="CDD" id="cd15457">
    <property type="entry name" value="NADAR"/>
    <property type="match status" value="1"/>
</dbReference>
<proteinExistence type="predicted"/>
<dbReference type="EMBL" id="PVWO01000404">
    <property type="protein sequence ID" value="PSB50306.1"/>
    <property type="molecule type" value="Genomic_DNA"/>
</dbReference>
<dbReference type="RefSeq" id="WP_106310378.1">
    <property type="nucleotide sequence ID" value="NZ_PVWO01000404.1"/>
</dbReference>
<dbReference type="SUPFAM" id="SSF143990">
    <property type="entry name" value="YbiA-like"/>
    <property type="match status" value="1"/>
</dbReference>
<evidence type="ECO:0000256" key="1">
    <source>
        <dbReference type="ARBA" id="ARBA00000022"/>
    </source>
</evidence>
<dbReference type="Proteomes" id="UP000238937">
    <property type="component" value="Unassembled WGS sequence"/>
</dbReference>
<organism evidence="4 5">
    <name type="scientific">Chamaesiphon polymorphus CCALA 037</name>
    <dbReference type="NCBI Taxonomy" id="2107692"/>
    <lineage>
        <taxon>Bacteria</taxon>
        <taxon>Bacillati</taxon>
        <taxon>Cyanobacteriota</taxon>
        <taxon>Cyanophyceae</taxon>
        <taxon>Gomontiellales</taxon>
        <taxon>Chamaesiphonaceae</taxon>
        <taxon>Chamaesiphon</taxon>
    </lineage>
</organism>
<dbReference type="NCBIfam" id="TIGR02464">
    <property type="entry name" value="ribofla_fusion"/>
    <property type="match status" value="1"/>
</dbReference>